<evidence type="ECO:0000256" key="3">
    <source>
        <dbReference type="ARBA" id="ARBA00013095"/>
    </source>
</evidence>
<evidence type="ECO:0000313" key="12">
    <source>
        <dbReference type="Proteomes" id="UP001172102"/>
    </source>
</evidence>
<keyword evidence="8" id="KW-0843">Virulence</keyword>
<dbReference type="GO" id="GO:0016052">
    <property type="term" value="P:carbohydrate catabolic process"/>
    <property type="evidence" value="ECO:0007669"/>
    <property type="project" value="TreeGrafter"/>
</dbReference>
<evidence type="ECO:0000256" key="5">
    <source>
        <dbReference type="ARBA" id="ARBA00022525"/>
    </source>
</evidence>
<dbReference type="PANTHER" id="PTHR48250">
    <property type="entry name" value="CUTINASE 2-RELATED"/>
    <property type="match status" value="1"/>
</dbReference>
<dbReference type="Proteomes" id="UP001172102">
    <property type="component" value="Unassembled WGS sequence"/>
</dbReference>
<dbReference type="SUPFAM" id="SSF53474">
    <property type="entry name" value="alpha/beta-Hydrolases"/>
    <property type="match status" value="1"/>
</dbReference>
<evidence type="ECO:0000256" key="6">
    <source>
        <dbReference type="ARBA" id="ARBA00022729"/>
    </source>
</evidence>
<dbReference type="InterPro" id="IPR011150">
    <property type="entry name" value="Cutinase_monf"/>
</dbReference>
<sequence>MRLSRNEFDSRADRPVLLLWVKPTLGVGNLGLSGWLYCKFLKRKLQGQVAIQGVDYNCFTSIFSLFWRGSNTGAQRMMEMVEAAVKRRPNQKVFLCGYSQGALVIRKALAQLQPETCDQISGIILMGDPATLVSPCQKNLNAATRFTISGYSTTVCTGAFLSLPRRTFGIPWSLIPRLPTS</sequence>
<comment type="similarity">
    <text evidence="2">Belongs to the cutinase family.</text>
</comment>
<dbReference type="Pfam" id="PF01083">
    <property type="entry name" value="Cutinase"/>
    <property type="match status" value="1"/>
</dbReference>
<comment type="caution">
    <text evidence="11">The sequence shown here is derived from an EMBL/GenBank/DDBJ whole genome shotgun (WGS) entry which is preliminary data.</text>
</comment>
<dbReference type="GO" id="GO:0005576">
    <property type="term" value="C:extracellular region"/>
    <property type="evidence" value="ECO:0007669"/>
    <property type="project" value="UniProtKB-SubCell"/>
</dbReference>
<evidence type="ECO:0000256" key="10">
    <source>
        <dbReference type="ARBA" id="ARBA00034045"/>
    </source>
</evidence>
<protein>
    <recommendedName>
        <fullName evidence="3">cutinase</fullName>
        <ecNumber evidence="3">3.1.1.74</ecNumber>
    </recommendedName>
</protein>
<organism evidence="11 12">
    <name type="scientific">Lasiosphaeris hirsuta</name>
    <dbReference type="NCBI Taxonomy" id="260670"/>
    <lineage>
        <taxon>Eukaryota</taxon>
        <taxon>Fungi</taxon>
        <taxon>Dikarya</taxon>
        <taxon>Ascomycota</taxon>
        <taxon>Pezizomycotina</taxon>
        <taxon>Sordariomycetes</taxon>
        <taxon>Sordariomycetidae</taxon>
        <taxon>Sordariales</taxon>
        <taxon>Lasiosphaeriaceae</taxon>
        <taxon>Lasiosphaeris</taxon>
    </lineage>
</organism>
<accession>A0AA40AGI3</accession>
<keyword evidence="9" id="KW-1015">Disulfide bond</keyword>
<evidence type="ECO:0000256" key="2">
    <source>
        <dbReference type="ARBA" id="ARBA00007534"/>
    </source>
</evidence>
<keyword evidence="12" id="KW-1185">Reference proteome</keyword>
<keyword evidence="5" id="KW-0964">Secreted</keyword>
<dbReference type="AlphaFoldDB" id="A0AA40AGI3"/>
<evidence type="ECO:0000256" key="1">
    <source>
        <dbReference type="ARBA" id="ARBA00004613"/>
    </source>
</evidence>
<dbReference type="InterPro" id="IPR029058">
    <property type="entry name" value="AB_hydrolase_fold"/>
</dbReference>
<dbReference type="EMBL" id="JAUKUA010000004">
    <property type="protein sequence ID" value="KAK0715379.1"/>
    <property type="molecule type" value="Genomic_DNA"/>
</dbReference>
<dbReference type="GO" id="GO:0050525">
    <property type="term" value="F:cutinase activity"/>
    <property type="evidence" value="ECO:0007669"/>
    <property type="project" value="UniProtKB-EC"/>
</dbReference>
<proteinExistence type="inferred from homology"/>
<dbReference type="InterPro" id="IPR000675">
    <property type="entry name" value="Cutinase/axe"/>
</dbReference>
<keyword evidence="7 11" id="KW-0378">Hydrolase</keyword>
<evidence type="ECO:0000313" key="11">
    <source>
        <dbReference type="EMBL" id="KAK0715379.1"/>
    </source>
</evidence>
<comment type="subcellular location">
    <subcellularLocation>
        <location evidence="1">Secreted</location>
    </subcellularLocation>
</comment>
<reference evidence="11" key="1">
    <citation type="submission" date="2023-06" db="EMBL/GenBank/DDBJ databases">
        <title>Genome-scale phylogeny and comparative genomics of the fungal order Sordariales.</title>
        <authorList>
            <consortium name="Lawrence Berkeley National Laboratory"/>
            <person name="Hensen N."/>
            <person name="Bonometti L."/>
            <person name="Westerberg I."/>
            <person name="Brannstrom I.O."/>
            <person name="Guillou S."/>
            <person name="Cros-Aarteil S."/>
            <person name="Calhoun S."/>
            <person name="Haridas S."/>
            <person name="Kuo A."/>
            <person name="Mondo S."/>
            <person name="Pangilinan J."/>
            <person name="Riley R."/>
            <person name="Labutti K."/>
            <person name="Andreopoulos B."/>
            <person name="Lipzen A."/>
            <person name="Chen C."/>
            <person name="Yanf M."/>
            <person name="Daum C."/>
            <person name="Ng V."/>
            <person name="Clum A."/>
            <person name="Steindorff A."/>
            <person name="Ohm R."/>
            <person name="Martin F."/>
            <person name="Silar P."/>
            <person name="Natvig D."/>
            <person name="Lalanne C."/>
            <person name="Gautier V."/>
            <person name="Ament-Velasquez S.L."/>
            <person name="Kruys A."/>
            <person name="Hutchinson M.I."/>
            <person name="Powell A.J."/>
            <person name="Barry K."/>
            <person name="Miller A.N."/>
            <person name="Grigoriev I.V."/>
            <person name="Debuchy R."/>
            <person name="Gladieux P."/>
            <person name="Thoren M.H."/>
            <person name="Johannesson H."/>
        </authorList>
    </citation>
    <scope>NUCLEOTIDE SEQUENCE</scope>
    <source>
        <strain evidence="11">SMH4607-1</strain>
    </source>
</reference>
<evidence type="ECO:0000256" key="8">
    <source>
        <dbReference type="ARBA" id="ARBA00023026"/>
    </source>
</evidence>
<gene>
    <name evidence="11" type="ORF">B0H67DRAFT_580588</name>
</gene>
<keyword evidence="4" id="KW-0719">Serine esterase</keyword>
<name>A0AA40AGI3_9PEZI</name>
<evidence type="ECO:0000256" key="4">
    <source>
        <dbReference type="ARBA" id="ARBA00022487"/>
    </source>
</evidence>
<dbReference type="EC" id="3.1.1.74" evidence="3"/>
<evidence type="ECO:0000256" key="7">
    <source>
        <dbReference type="ARBA" id="ARBA00022801"/>
    </source>
</evidence>
<evidence type="ECO:0000256" key="9">
    <source>
        <dbReference type="ARBA" id="ARBA00023157"/>
    </source>
</evidence>
<keyword evidence="6" id="KW-0732">Signal</keyword>
<comment type="catalytic activity">
    <reaction evidence="10">
        <text>cutin + H2O = cutin monomers.</text>
        <dbReference type="EC" id="3.1.1.74"/>
    </reaction>
</comment>
<dbReference type="PANTHER" id="PTHR48250:SF3">
    <property type="entry name" value="CUTINASE 1-RELATED"/>
    <property type="match status" value="1"/>
</dbReference>
<dbReference type="Gene3D" id="3.40.50.1820">
    <property type="entry name" value="alpha/beta hydrolase"/>
    <property type="match status" value="1"/>
</dbReference>